<evidence type="ECO:0000256" key="1">
    <source>
        <dbReference type="ARBA" id="ARBA00000098"/>
    </source>
</evidence>
<evidence type="ECO:0000256" key="4">
    <source>
        <dbReference type="ARBA" id="ARBA00010136"/>
    </source>
</evidence>
<comment type="cofactor">
    <cofactor evidence="2">
        <name>Zn(2+)</name>
        <dbReference type="ChEBI" id="CHEBI:29105"/>
    </cofactor>
</comment>
<feature type="domain" description="Peptidase M1 membrane alanine aminopeptidase" evidence="16">
    <location>
        <begin position="238"/>
        <end position="428"/>
    </location>
</feature>
<evidence type="ECO:0000256" key="8">
    <source>
        <dbReference type="ARBA" id="ARBA00022670"/>
    </source>
</evidence>
<dbReference type="Pfam" id="PF17900">
    <property type="entry name" value="Peptidase_M1_N"/>
    <property type="match status" value="1"/>
</dbReference>
<evidence type="ECO:0000256" key="12">
    <source>
        <dbReference type="ARBA" id="ARBA00023049"/>
    </source>
</evidence>
<evidence type="ECO:0000256" key="10">
    <source>
        <dbReference type="ARBA" id="ARBA00022801"/>
    </source>
</evidence>
<evidence type="ECO:0000259" key="17">
    <source>
        <dbReference type="Pfam" id="PF17900"/>
    </source>
</evidence>
<evidence type="ECO:0000256" key="14">
    <source>
        <dbReference type="ARBA" id="ARBA00031533"/>
    </source>
</evidence>
<feature type="domain" description="Aminopeptidase N-like N-terminal" evidence="17">
    <location>
        <begin position="30"/>
        <end position="197"/>
    </location>
</feature>
<dbReference type="EC" id="3.4.11.2" evidence="5"/>
<keyword evidence="19" id="KW-1185">Reference proteome</keyword>
<feature type="region of interest" description="Disordered" evidence="15">
    <location>
        <begin position="1"/>
        <end position="20"/>
    </location>
</feature>
<evidence type="ECO:0000256" key="9">
    <source>
        <dbReference type="ARBA" id="ARBA00022723"/>
    </source>
</evidence>
<keyword evidence="11" id="KW-0862">Zinc</keyword>
<dbReference type="EMBL" id="BAAANH010000007">
    <property type="protein sequence ID" value="GAA1769101.1"/>
    <property type="molecule type" value="Genomic_DNA"/>
</dbReference>
<dbReference type="SUPFAM" id="SSF55486">
    <property type="entry name" value="Metalloproteases ('zincins'), catalytic domain"/>
    <property type="match status" value="1"/>
</dbReference>
<evidence type="ECO:0000313" key="19">
    <source>
        <dbReference type="Proteomes" id="UP001500506"/>
    </source>
</evidence>
<evidence type="ECO:0000256" key="2">
    <source>
        <dbReference type="ARBA" id="ARBA00001947"/>
    </source>
</evidence>
<protein>
    <recommendedName>
        <fullName evidence="6">Aminopeptidase N</fullName>
        <ecNumber evidence="5">3.4.11.2</ecNumber>
    </recommendedName>
    <alternativeName>
        <fullName evidence="13">Alanine aminopeptidase</fullName>
    </alternativeName>
    <alternativeName>
        <fullName evidence="14">Lysyl aminopeptidase</fullName>
    </alternativeName>
</protein>
<evidence type="ECO:0000259" key="16">
    <source>
        <dbReference type="Pfam" id="PF01433"/>
    </source>
</evidence>
<comment type="similarity">
    <text evidence="4">Belongs to the peptidase M1 family.</text>
</comment>
<evidence type="ECO:0000256" key="13">
    <source>
        <dbReference type="ARBA" id="ARBA00029811"/>
    </source>
</evidence>
<comment type="catalytic activity">
    <reaction evidence="1">
        <text>Release of an N-terminal amino acid, Xaa-|-Yaa- from a peptide, amide or arylamide. Xaa is preferably Ala, but may be most amino acids including Pro (slow action). When a terminal hydrophobic residue is followed by a prolyl residue, the two may be released as an intact Xaa-Pro dipeptide.</text>
        <dbReference type="EC" id="3.4.11.2"/>
    </reaction>
</comment>
<evidence type="ECO:0000256" key="6">
    <source>
        <dbReference type="ARBA" id="ARBA00015611"/>
    </source>
</evidence>
<evidence type="ECO:0000256" key="15">
    <source>
        <dbReference type="SAM" id="MobiDB-lite"/>
    </source>
</evidence>
<keyword evidence="8" id="KW-0645">Protease</keyword>
<dbReference type="InterPro" id="IPR045357">
    <property type="entry name" value="Aminopeptidase_N-like_N"/>
</dbReference>
<evidence type="ECO:0000256" key="7">
    <source>
        <dbReference type="ARBA" id="ARBA00022490"/>
    </source>
</evidence>
<evidence type="ECO:0000256" key="5">
    <source>
        <dbReference type="ARBA" id="ARBA00012564"/>
    </source>
</evidence>
<evidence type="ECO:0000313" key="18">
    <source>
        <dbReference type="EMBL" id="GAA1769101.1"/>
    </source>
</evidence>
<sequence>MHANEIGAETAGDPYVPQSGNGGYRTLSNSLNLKYRIARNRLDGVAELRLQAMQPLARFTLDLVGLAASRVRVDGRKADFRQVHGKLRITPPQAIEAGAEASVVIEYGGAPKPRRTRWGAIGWEELDDGVLVASQPSGAPTWFPCNDHPSDKASYRLRFETDAAYTVVANGELVEHRVVAGQGVWVYEQREPTASYLLMVQLGRYAKRVLPSTVTETAVYFPRALERRVRADFDPLPAMLEVFDDCFGAYPFEQYSVVVTPDELEIPLEAQGLAVFGANHIDGHGGEERLIAHELAHQWFGNSVGVDRWQDIWLNEGFCCYAEWLWSDAAGKASADELAREHHAQVSQLPADLMLGDPGPSDMFDDRVYKRGALTLHALRLTIGDDAFFALLPAWTGANRHATATTTDFIAVVEHHTGRDLGAFFEAWLFHPVLPALPPAPVVDDSVIGRVTAWAGRRRH</sequence>
<dbReference type="InterPro" id="IPR014782">
    <property type="entry name" value="Peptidase_M1_dom"/>
</dbReference>
<name>A0ABN2KXW8_9MICO</name>
<dbReference type="CDD" id="cd09603">
    <property type="entry name" value="M1_APN_like"/>
    <property type="match status" value="1"/>
</dbReference>
<dbReference type="InterPro" id="IPR042097">
    <property type="entry name" value="Aminopeptidase_N-like_N_sf"/>
</dbReference>
<dbReference type="PANTHER" id="PTHR45726:SF3">
    <property type="entry name" value="LEUKOTRIENE A-4 HYDROLASE"/>
    <property type="match status" value="1"/>
</dbReference>
<dbReference type="InterPro" id="IPR001930">
    <property type="entry name" value="Peptidase_M1"/>
</dbReference>
<proteinExistence type="inferred from homology"/>
<evidence type="ECO:0000256" key="11">
    <source>
        <dbReference type="ARBA" id="ARBA00022833"/>
    </source>
</evidence>
<dbReference type="PANTHER" id="PTHR45726">
    <property type="entry name" value="LEUKOTRIENE A-4 HYDROLASE"/>
    <property type="match status" value="1"/>
</dbReference>
<comment type="subcellular location">
    <subcellularLocation>
        <location evidence="3">Cytoplasm</location>
    </subcellularLocation>
</comment>
<organism evidence="18 19">
    <name type="scientific">Agromyces humatus</name>
    <dbReference type="NCBI Taxonomy" id="279573"/>
    <lineage>
        <taxon>Bacteria</taxon>
        <taxon>Bacillati</taxon>
        <taxon>Actinomycetota</taxon>
        <taxon>Actinomycetes</taxon>
        <taxon>Micrococcales</taxon>
        <taxon>Microbacteriaceae</taxon>
        <taxon>Agromyces</taxon>
    </lineage>
</organism>
<dbReference type="SUPFAM" id="SSF63737">
    <property type="entry name" value="Leukotriene A4 hydrolase N-terminal domain"/>
    <property type="match status" value="1"/>
</dbReference>
<reference evidence="18 19" key="1">
    <citation type="journal article" date="2019" name="Int. J. Syst. Evol. Microbiol.">
        <title>The Global Catalogue of Microorganisms (GCM) 10K type strain sequencing project: providing services to taxonomists for standard genome sequencing and annotation.</title>
        <authorList>
            <consortium name="The Broad Institute Genomics Platform"/>
            <consortium name="The Broad Institute Genome Sequencing Center for Infectious Disease"/>
            <person name="Wu L."/>
            <person name="Ma J."/>
        </authorList>
    </citation>
    <scope>NUCLEOTIDE SEQUENCE [LARGE SCALE GENOMIC DNA]</scope>
    <source>
        <strain evidence="18 19">JCM 14319</strain>
    </source>
</reference>
<dbReference type="Pfam" id="PF01433">
    <property type="entry name" value="Peptidase_M1"/>
    <property type="match status" value="1"/>
</dbReference>
<keyword evidence="12" id="KW-0482">Metalloprotease</keyword>
<keyword evidence="7" id="KW-0963">Cytoplasm</keyword>
<dbReference type="InterPro" id="IPR027268">
    <property type="entry name" value="Peptidase_M4/M1_CTD_sf"/>
</dbReference>
<dbReference type="PRINTS" id="PR00756">
    <property type="entry name" value="ALADIPTASE"/>
</dbReference>
<gene>
    <name evidence="18" type="ORF">GCM10009747_32760</name>
</gene>
<evidence type="ECO:0000256" key="3">
    <source>
        <dbReference type="ARBA" id="ARBA00004496"/>
    </source>
</evidence>
<keyword evidence="10" id="KW-0378">Hydrolase</keyword>
<dbReference type="Gene3D" id="1.10.390.10">
    <property type="entry name" value="Neutral Protease Domain 2"/>
    <property type="match status" value="1"/>
</dbReference>
<accession>A0ABN2KXW8</accession>
<comment type="caution">
    <text evidence="18">The sequence shown here is derived from an EMBL/GenBank/DDBJ whole genome shotgun (WGS) entry which is preliminary data.</text>
</comment>
<dbReference type="Proteomes" id="UP001500506">
    <property type="component" value="Unassembled WGS sequence"/>
</dbReference>
<keyword evidence="9" id="KW-0479">Metal-binding</keyword>
<dbReference type="InterPro" id="IPR034015">
    <property type="entry name" value="M1_LTA4H"/>
</dbReference>
<dbReference type="RefSeq" id="WP_232499171.1">
    <property type="nucleotide sequence ID" value="NZ_BAAANH010000007.1"/>
</dbReference>
<dbReference type="Gene3D" id="2.60.40.1730">
    <property type="entry name" value="tricorn interacting facor f3 domain"/>
    <property type="match status" value="1"/>
</dbReference>